<proteinExistence type="predicted"/>
<comment type="caution">
    <text evidence="1">The sequence shown here is derived from an EMBL/GenBank/DDBJ whole genome shotgun (WGS) entry which is preliminary data.</text>
</comment>
<evidence type="ECO:0000313" key="2">
    <source>
        <dbReference type="Proteomes" id="UP001597011"/>
    </source>
</evidence>
<gene>
    <name evidence="1" type="ORF">ACFQ0I_10130</name>
</gene>
<sequence>MTFQDYINHTEFNPKKIRLPFGKFFLCEDFVVAELDQEIHVDWSIIEKIAKMIIEQYGTSRKIGLISNKINSYSIDPFVWVTFNKEYDFIEASAIVWYNDGGYVAATLEQMFLKNSVKLCESLDDAIPWILSKIKTSKN</sequence>
<evidence type="ECO:0008006" key="3">
    <source>
        <dbReference type="Google" id="ProtNLM"/>
    </source>
</evidence>
<name>A0ABW3BTY9_9FLAO</name>
<reference evidence="2" key="1">
    <citation type="journal article" date="2019" name="Int. J. Syst. Evol. Microbiol.">
        <title>The Global Catalogue of Microorganisms (GCM) 10K type strain sequencing project: providing services to taxonomists for standard genome sequencing and annotation.</title>
        <authorList>
            <consortium name="The Broad Institute Genomics Platform"/>
            <consortium name="The Broad Institute Genome Sequencing Center for Infectious Disease"/>
            <person name="Wu L."/>
            <person name="Ma J."/>
        </authorList>
    </citation>
    <scope>NUCLEOTIDE SEQUENCE [LARGE SCALE GENOMIC DNA]</scope>
    <source>
        <strain evidence="2">CCUG 60529</strain>
    </source>
</reference>
<evidence type="ECO:0000313" key="1">
    <source>
        <dbReference type="EMBL" id="MFD0836123.1"/>
    </source>
</evidence>
<dbReference type="Proteomes" id="UP001597011">
    <property type="component" value="Unassembled WGS sequence"/>
</dbReference>
<accession>A0ABW3BTY9</accession>
<dbReference type="RefSeq" id="WP_379941880.1">
    <property type="nucleotide sequence ID" value="NZ_JBHTIB010000012.1"/>
</dbReference>
<protein>
    <recommendedName>
        <fullName evidence="3">SpoIIAA-like protein</fullName>
    </recommendedName>
</protein>
<organism evidence="1 2">
    <name type="scientific">Mariniflexile aquimaris</name>
    <dbReference type="NCBI Taxonomy" id="881009"/>
    <lineage>
        <taxon>Bacteria</taxon>
        <taxon>Pseudomonadati</taxon>
        <taxon>Bacteroidota</taxon>
        <taxon>Flavobacteriia</taxon>
        <taxon>Flavobacteriales</taxon>
        <taxon>Flavobacteriaceae</taxon>
        <taxon>Mariniflexile</taxon>
    </lineage>
</organism>
<keyword evidence="2" id="KW-1185">Reference proteome</keyword>
<dbReference type="EMBL" id="JBHTIB010000012">
    <property type="protein sequence ID" value="MFD0836123.1"/>
    <property type="molecule type" value="Genomic_DNA"/>
</dbReference>